<dbReference type="SUPFAM" id="SSF53474">
    <property type="entry name" value="alpha/beta-Hydrolases"/>
    <property type="match status" value="1"/>
</dbReference>
<dbReference type="PANTHER" id="PTHR10655">
    <property type="entry name" value="LYSOPHOSPHOLIPASE-RELATED"/>
    <property type="match status" value="1"/>
</dbReference>
<evidence type="ECO:0000256" key="9">
    <source>
        <dbReference type="ARBA" id="ARBA00047337"/>
    </source>
</evidence>
<dbReference type="AlphaFoldDB" id="A0A2S4PYJ7"/>
<dbReference type="STRING" id="225359.A0A2S4PYJ7"/>
<keyword evidence="6" id="KW-0276">Fatty acid metabolism</keyword>
<dbReference type="InterPro" id="IPR029058">
    <property type="entry name" value="AB_hydrolase_fold"/>
</dbReference>
<dbReference type="PANTHER" id="PTHR10655:SF17">
    <property type="entry name" value="LYSOPHOSPHOLIPASE-LIKE PROTEIN 1"/>
    <property type="match status" value="1"/>
</dbReference>
<comment type="similarity">
    <text evidence="1">Belongs to the AB hydrolase superfamily. AB hydrolase 2 family.</text>
</comment>
<evidence type="ECO:0000256" key="8">
    <source>
        <dbReference type="ARBA" id="ARBA00031195"/>
    </source>
</evidence>
<dbReference type="InterPro" id="IPR050565">
    <property type="entry name" value="LYPA1-2/EST-like"/>
</dbReference>
<feature type="domain" description="Phospholipase/carboxylesterase/thioesterase" evidence="10">
    <location>
        <begin position="7"/>
        <end position="213"/>
    </location>
</feature>
<dbReference type="GO" id="GO:0005737">
    <property type="term" value="C:cytoplasm"/>
    <property type="evidence" value="ECO:0007669"/>
    <property type="project" value="TreeGrafter"/>
</dbReference>
<dbReference type="Gene3D" id="3.40.50.1820">
    <property type="entry name" value="alpha/beta hydrolase"/>
    <property type="match status" value="1"/>
</dbReference>
<evidence type="ECO:0000256" key="6">
    <source>
        <dbReference type="ARBA" id="ARBA00022832"/>
    </source>
</evidence>
<name>A0A2S4PYJ7_9PEZI</name>
<dbReference type="EMBL" id="PEDP01000192">
    <property type="protein sequence ID" value="POS87103.1"/>
    <property type="molecule type" value="Genomic_DNA"/>
</dbReference>
<comment type="catalytic activity">
    <reaction evidence="9">
        <text>S-hexadecanoyl-L-cysteinyl-[protein] + H2O = L-cysteinyl-[protein] + hexadecanoate + H(+)</text>
        <dbReference type="Rhea" id="RHEA:19233"/>
        <dbReference type="Rhea" id="RHEA-COMP:10131"/>
        <dbReference type="Rhea" id="RHEA-COMP:11032"/>
        <dbReference type="ChEBI" id="CHEBI:7896"/>
        <dbReference type="ChEBI" id="CHEBI:15377"/>
        <dbReference type="ChEBI" id="CHEBI:15378"/>
        <dbReference type="ChEBI" id="CHEBI:29950"/>
        <dbReference type="ChEBI" id="CHEBI:74151"/>
        <dbReference type="EC" id="3.1.2.22"/>
    </reaction>
</comment>
<proteinExistence type="inferred from homology"/>
<dbReference type="InterPro" id="IPR003140">
    <property type="entry name" value="PLipase/COase/thioEstase"/>
</dbReference>
<comment type="caution">
    <text evidence="11">The sequence shown here is derived from an EMBL/GenBank/DDBJ whole genome shotgun (WGS) entry which is preliminary data.</text>
</comment>
<evidence type="ECO:0000256" key="7">
    <source>
        <dbReference type="ARBA" id="ARBA00029392"/>
    </source>
</evidence>
<evidence type="ECO:0000313" key="12">
    <source>
        <dbReference type="Proteomes" id="UP000237438"/>
    </source>
</evidence>
<keyword evidence="4" id="KW-0719">Serine esterase</keyword>
<dbReference type="GO" id="GO:0052689">
    <property type="term" value="F:carboxylic ester hydrolase activity"/>
    <property type="evidence" value="ECO:0007669"/>
    <property type="project" value="UniProtKB-KW"/>
</dbReference>
<dbReference type="EC" id="3.1.2.22" evidence="2"/>
<evidence type="ECO:0000256" key="4">
    <source>
        <dbReference type="ARBA" id="ARBA00022487"/>
    </source>
</evidence>
<organism evidence="11 12">
    <name type="scientific">Erysiphe pulchra</name>
    <dbReference type="NCBI Taxonomy" id="225359"/>
    <lineage>
        <taxon>Eukaryota</taxon>
        <taxon>Fungi</taxon>
        <taxon>Dikarya</taxon>
        <taxon>Ascomycota</taxon>
        <taxon>Pezizomycotina</taxon>
        <taxon>Leotiomycetes</taxon>
        <taxon>Erysiphales</taxon>
        <taxon>Erysiphaceae</taxon>
        <taxon>Erysiphe</taxon>
    </lineage>
</organism>
<evidence type="ECO:0000256" key="1">
    <source>
        <dbReference type="ARBA" id="ARBA00006499"/>
    </source>
</evidence>
<evidence type="ECO:0000256" key="3">
    <source>
        <dbReference type="ARBA" id="ARBA00014923"/>
    </source>
</evidence>
<reference evidence="11 12" key="1">
    <citation type="submission" date="2017-10" db="EMBL/GenBank/DDBJ databases">
        <title>Development of genomic resources for the powdery mildew, Erysiphe pulchra.</title>
        <authorList>
            <person name="Wadl P.A."/>
            <person name="Mack B.M."/>
            <person name="Moore G."/>
            <person name="Beltz S.B."/>
        </authorList>
    </citation>
    <scope>NUCLEOTIDE SEQUENCE [LARGE SCALE GENOMIC DNA]</scope>
    <source>
        <strain evidence="11">Cflorida</strain>
    </source>
</reference>
<dbReference type="Proteomes" id="UP000237438">
    <property type="component" value="Unassembled WGS sequence"/>
</dbReference>
<dbReference type="OrthoDB" id="2418081at2759"/>
<accession>A0A2S4PYJ7</accession>
<gene>
    <name evidence="11" type="ORF">EPUL_002068</name>
</gene>
<keyword evidence="5" id="KW-0378">Hydrolase</keyword>
<comment type="function">
    <text evidence="7">Hydrolyzes fatty acids from S-acylated cysteine residues in proteins with a strong preference for palmitoylated G-alpha proteins over other acyl substrates. Mediates the deacylation of G-alpha proteins such as GPA1 in vivo, but has weak or no activity toward palmitoylated Ras proteins. Has weak lysophospholipase activity in vitro; however such activity may not exist in vivo.</text>
</comment>
<keyword evidence="6" id="KW-0443">Lipid metabolism</keyword>
<evidence type="ECO:0000256" key="2">
    <source>
        <dbReference type="ARBA" id="ARBA00012423"/>
    </source>
</evidence>
<evidence type="ECO:0000256" key="5">
    <source>
        <dbReference type="ARBA" id="ARBA00022801"/>
    </source>
</evidence>
<evidence type="ECO:0000259" key="10">
    <source>
        <dbReference type="Pfam" id="PF02230"/>
    </source>
</evidence>
<dbReference type="GO" id="GO:0008474">
    <property type="term" value="F:palmitoyl-(protein) hydrolase activity"/>
    <property type="evidence" value="ECO:0007669"/>
    <property type="project" value="UniProtKB-EC"/>
</dbReference>
<dbReference type="Pfam" id="PF02230">
    <property type="entry name" value="Abhydrolase_2"/>
    <property type="match status" value="1"/>
</dbReference>
<dbReference type="GO" id="GO:0006631">
    <property type="term" value="P:fatty acid metabolic process"/>
    <property type="evidence" value="ECO:0007669"/>
    <property type="project" value="UniProtKB-KW"/>
</dbReference>
<sequence length="220" mass="24308">MSNSITSFVVPAVQMHTATVIIAHGLGDEGNGWNFLAEKWRKEKKFEEVKFIFPHAPSRPITVIDFSKLNTYQDETGILASRSYFHDFIATEISNGIPSERVVLGGFSQGAAMSILSGITCPSKIAGIFALSGYMLLPNKVRELLAQVGDTNKETKIFMGHGEDDLLVKAEWGKFAEQLLKSLGFKVDLRMYPDLAHSTSPGEIEELGRFLDDVIPPTEE</sequence>
<keyword evidence="12" id="KW-1185">Reference proteome</keyword>
<protein>
    <recommendedName>
        <fullName evidence="3">Acyl-protein thioesterase 1</fullName>
        <ecNumber evidence="2">3.1.2.22</ecNumber>
    </recommendedName>
    <alternativeName>
        <fullName evidence="8">Palmitoyl-protein hydrolase</fullName>
    </alternativeName>
</protein>
<evidence type="ECO:0000313" key="11">
    <source>
        <dbReference type="EMBL" id="POS87103.1"/>
    </source>
</evidence>